<evidence type="ECO:0000256" key="8">
    <source>
        <dbReference type="ARBA" id="ARBA00030256"/>
    </source>
</evidence>
<dbReference type="PIRSF" id="PIRSF002936">
    <property type="entry name" value="CysDAde_trans"/>
    <property type="match status" value="1"/>
</dbReference>
<dbReference type="Pfam" id="PF01507">
    <property type="entry name" value="PAPS_reduct"/>
    <property type="match status" value="1"/>
</dbReference>
<organism evidence="12 13">
    <name type="scientific">Allochromatium palmeri</name>
    <dbReference type="NCBI Taxonomy" id="231048"/>
    <lineage>
        <taxon>Bacteria</taxon>
        <taxon>Pseudomonadati</taxon>
        <taxon>Pseudomonadota</taxon>
        <taxon>Gammaproteobacteria</taxon>
        <taxon>Chromatiales</taxon>
        <taxon>Chromatiaceae</taxon>
        <taxon>Allochromatium</taxon>
    </lineage>
</organism>
<dbReference type="InterPro" id="IPR002500">
    <property type="entry name" value="PAPS_reduct_dom"/>
</dbReference>
<proteinExistence type="inferred from homology"/>
<keyword evidence="4 12" id="KW-0808">Transferase</keyword>
<dbReference type="InterPro" id="IPR014729">
    <property type="entry name" value="Rossmann-like_a/b/a_fold"/>
</dbReference>
<evidence type="ECO:0000256" key="5">
    <source>
        <dbReference type="ARBA" id="ARBA00022695"/>
    </source>
</evidence>
<dbReference type="AlphaFoldDB" id="A0A6N8EEU4"/>
<feature type="domain" description="Phosphoadenosine phosphosulphate reductase" evidence="11">
    <location>
        <begin position="33"/>
        <end position="258"/>
    </location>
</feature>
<dbReference type="Gene3D" id="3.40.50.620">
    <property type="entry name" value="HUPs"/>
    <property type="match status" value="1"/>
</dbReference>
<feature type="region of interest" description="Disordered" evidence="10">
    <location>
        <begin position="285"/>
        <end position="304"/>
    </location>
</feature>
<evidence type="ECO:0000259" key="11">
    <source>
        <dbReference type="Pfam" id="PF01507"/>
    </source>
</evidence>
<dbReference type="RefSeq" id="WP_155449995.1">
    <property type="nucleotide sequence ID" value="NZ_WNKT01000018.1"/>
</dbReference>
<keyword evidence="13" id="KW-1185">Reference proteome</keyword>
<evidence type="ECO:0000256" key="3">
    <source>
        <dbReference type="ARBA" id="ARBA00022004"/>
    </source>
</evidence>
<evidence type="ECO:0000256" key="4">
    <source>
        <dbReference type="ARBA" id="ARBA00022679"/>
    </source>
</evidence>
<name>A0A6N8EEU4_9GAMM</name>
<dbReference type="Proteomes" id="UP000434044">
    <property type="component" value="Unassembled WGS sequence"/>
</dbReference>
<evidence type="ECO:0000256" key="2">
    <source>
        <dbReference type="ARBA" id="ARBA00012391"/>
    </source>
</evidence>
<evidence type="ECO:0000256" key="1">
    <source>
        <dbReference type="ARBA" id="ARBA00008885"/>
    </source>
</evidence>
<accession>A0A6N8EEU4</accession>
<dbReference type="InterPro" id="IPR050128">
    <property type="entry name" value="Sulfate_adenylyltrnsfr_sub2"/>
</dbReference>
<dbReference type="PANTHER" id="PTHR43196:SF1">
    <property type="entry name" value="SULFATE ADENYLYLTRANSFERASE SUBUNIT 2"/>
    <property type="match status" value="1"/>
</dbReference>
<dbReference type="GO" id="GO:0005524">
    <property type="term" value="F:ATP binding"/>
    <property type="evidence" value="ECO:0007669"/>
    <property type="project" value="UniProtKB-KW"/>
</dbReference>
<protein>
    <recommendedName>
        <fullName evidence="3">Sulfate adenylyltransferase subunit 2</fullName>
        <ecNumber evidence="2">2.7.7.4</ecNumber>
    </recommendedName>
    <alternativeName>
        <fullName evidence="8">ATP-sulfurylase small subunit</fullName>
    </alternativeName>
    <alternativeName>
        <fullName evidence="9">Sulfate adenylate transferase</fullName>
    </alternativeName>
</protein>
<dbReference type="OrthoDB" id="9772604at2"/>
<dbReference type="EMBL" id="WNKT01000018">
    <property type="protein sequence ID" value="MTW21409.1"/>
    <property type="molecule type" value="Genomic_DNA"/>
</dbReference>
<dbReference type="GO" id="GO:0004781">
    <property type="term" value="F:sulfate adenylyltransferase (ATP) activity"/>
    <property type="evidence" value="ECO:0007669"/>
    <property type="project" value="UniProtKB-EC"/>
</dbReference>
<dbReference type="PANTHER" id="PTHR43196">
    <property type="entry name" value="SULFATE ADENYLYLTRANSFERASE SUBUNIT 2"/>
    <property type="match status" value="1"/>
</dbReference>
<dbReference type="NCBIfam" id="NF003587">
    <property type="entry name" value="PRK05253.1"/>
    <property type="match status" value="1"/>
</dbReference>
<comment type="similarity">
    <text evidence="1">Belongs to the PAPS reductase family. CysD subfamily.</text>
</comment>
<evidence type="ECO:0000256" key="6">
    <source>
        <dbReference type="ARBA" id="ARBA00022741"/>
    </source>
</evidence>
<evidence type="ECO:0000256" key="9">
    <source>
        <dbReference type="ARBA" id="ARBA00031812"/>
    </source>
</evidence>
<evidence type="ECO:0000313" key="12">
    <source>
        <dbReference type="EMBL" id="MTW21409.1"/>
    </source>
</evidence>
<dbReference type="NCBIfam" id="NF009214">
    <property type="entry name" value="PRK12563.1"/>
    <property type="match status" value="1"/>
</dbReference>
<reference evidence="12 13" key="1">
    <citation type="submission" date="2019-11" db="EMBL/GenBank/DDBJ databases">
        <title>Whole-genome sequence of the anaerobic purple sulfur bacterium Allochromatium palmeri DSM 15591.</title>
        <authorList>
            <person name="Kyndt J.A."/>
            <person name="Meyer T.E."/>
        </authorList>
    </citation>
    <scope>NUCLEOTIDE SEQUENCE [LARGE SCALE GENOMIC DNA]</scope>
    <source>
        <strain evidence="12 13">DSM 15591</strain>
    </source>
</reference>
<dbReference type="SUPFAM" id="SSF52402">
    <property type="entry name" value="Adenine nucleotide alpha hydrolases-like"/>
    <property type="match status" value="1"/>
</dbReference>
<keyword evidence="7" id="KW-0067">ATP-binding</keyword>
<gene>
    <name evidence="12" type="primary">cysD</name>
    <name evidence="12" type="ORF">GJ668_09920</name>
</gene>
<evidence type="ECO:0000256" key="10">
    <source>
        <dbReference type="SAM" id="MobiDB-lite"/>
    </source>
</evidence>
<comment type="caution">
    <text evidence="12">The sequence shown here is derived from an EMBL/GenBank/DDBJ whole genome shotgun (WGS) entry which is preliminary data.</text>
</comment>
<sequence length="304" mass="34126">MSTLDTRTLSHLDWLEADAIHILREVVGQCANPALLFSGGKDSVCLLRLAEKAFRPGALPCPLLHIDTGHNYPEVIAFRDRRAAELDARLIVRSVEDSMARGSVVLRHPNESRNRHQSVTLLEAIAEFGFDACIGGARRDEEKARAKERIMSFRDAFGQWDPKNQRPELWSLYNARVHPGENIRAFPISDWTELDVWHYIQREGLELPSIYFAHRRPVVHANGLLRPVTPLTPAQPGETVEELRVRFRTVGDITCTAPVASEADTLDAILAETALTTLSERGATRLDDHASESSMEDRKKAGYF</sequence>
<keyword evidence="5 12" id="KW-0548">Nucleotidyltransferase</keyword>
<dbReference type="GO" id="GO:0000103">
    <property type="term" value="P:sulfate assimilation"/>
    <property type="evidence" value="ECO:0007669"/>
    <property type="project" value="InterPro"/>
</dbReference>
<evidence type="ECO:0000313" key="13">
    <source>
        <dbReference type="Proteomes" id="UP000434044"/>
    </source>
</evidence>
<dbReference type="InterPro" id="IPR011784">
    <property type="entry name" value="SO4_adenylTrfase_ssu"/>
</dbReference>
<dbReference type="EC" id="2.7.7.4" evidence="2"/>
<keyword evidence="6" id="KW-0547">Nucleotide-binding</keyword>
<evidence type="ECO:0000256" key="7">
    <source>
        <dbReference type="ARBA" id="ARBA00022840"/>
    </source>
</evidence>